<sequence>MTIELLYLARLREALGCGGETLTLAAPATVADALAALCARGAPWEAELGGSRVFRVAVDQDMATVDTALRDGAEVALFPPVTGG</sequence>
<evidence type="ECO:0000256" key="3">
    <source>
        <dbReference type="ARBA" id="ARBA00024247"/>
    </source>
</evidence>
<evidence type="ECO:0000313" key="5">
    <source>
        <dbReference type="Proteomes" id="UP000310016"/>
    </source>
</evidence>
<proteinExistence type="inferred from homology"/>
<dbReference type="Gene3D" id="3.10.20.30">
    <property type="match status" value="1"/>
</dbReference>
<dbReference type="EMBL" id="SUMF01000032">
    <property type="protein sequence ID" value="TJZ66411.1"/>
    <property type="molecule type" value="Genomic_DNA"/>
</dbReference>
<dbReference type="InterPro" id="IPR016155">
    <property type="entry name" value="Mopterin_synth/thiamin_S_b"/>
</dbReference>
<evidence type="ECO:0000256" key="1">
    <source>
        <dbReference type="ARBA" id="ARBA00022741"/>
    </source>
</evidence>
<dbReference type="SUPFAM" id="SSF54285">
    <property type="entry name" value="MoaD/ThiS"/>
    <property type="match status" value="1"/>
</dbReference>
<dbReference type="InterPro" id="IPR012675">
    <property type="entry name" value="Beta-grasp_dom_sf"/>
</dbReference>
<dbReference type="InterPro" id="IPR003749">
    <property type="entry name" value="ThiS/MoaD-like"/>
</dbReference>
<dbReference type="GO" id="GO:1990133">
    <property type="term" value="C:molybdopterin adenylyltransferase complex"/>
    <property type="evidence" value="ECO:0007669"/>
    <property type="project" value="TreeGrafter"/>
</dbReference>
<dbReference type="AlphaFoldDB" id="A0A4U0PEZ0"/>
<gene>
    <name evidence="4" type="ORF">FAZ21_17300</name>
</gene>
<accession>A0A4U0PEZ0</accession>
<dbReference type="PANTHER" id="PTHR33359:SF1">
    <property type="entry name" value="MOLYBDOPTERIN SYNTHASE SULFUR CARRIER SUBUNIT"/>
    <property type="match status" value="1"/>
</dbReference>
<dbReference type="OrthoDB" id="9801945at2"/>
<dbReference type="GO" id="GO:0000166">
    <property type="term" value="F:nucleotide binding"/>
    <property type="evidence" value="ECO:0007669"/>
    <property type="project" value="UniProtKB-KW"/>
</dbReference>
<evidence type="ECO:0000313" key="4">
    <source>
        <dbReference type="EMBL" id="TJZ66411.1"/>
    </source>
</evidence>
<dbReference type="Proteomes" id="UP000310016">
    <property type="component" value="Unassembled WGS sequence"/>
</dbReference>
<comment type="similarity">
    <text evidence="2">Belongs to the MoaD family.</text>
</comment>
<dbReference type="GO" id="GO:0006777">
    <property type="term" value="P:Mo-molybdopterin cofactor biosynthetic process"/>
    <property type="evidence" value="ECO:0007669"/>
    <property type="project" value="InterPro"/>
</dbReference>
<dbReference type="CDD" id="cd00754">
    <property type="entry name" value="Ubl_MoaD"/>
    <property type="match status" value="1"/>
</dbReference>
<evidence type="ECO:0000256" key="2">
    <source>
        <dbReference type="ARBA" id="ARBA00024200"/>
    </source>
</evidence>
<keyword evidence="1" id="KW-0547">Nucleotide-binding</keyword>
<name>A0A4U0PEZ0_9NEIS</name>
<protein>
    <recommendedName>
        <fullName evidence="3">Molybdopterin synthase sulfur carrier subunit</fullName>
    </recommendedName>
</protein>
<keyword evidence="5" id="KW-1185">Reference proteome</keyword>
<organism evidence="4 5">
    <name type="scientific">Chitiniphilus eburneus</name>
    <dbReference type="NCBI Taxonomy" id="2571148"/>
    <lineage>
        <taxon>Bacteria</taxon>
        <taxon>Pseudomonadati</taxon>
        <taxon>Pseudomonadota</taxon>
        <taxon>Betaproteobacteria</taxon>
        <taxon>Neisseriales</taxon>
        <taxon>Chitinibacteraceae</taxon>
        <taxon>Chitiniphilus</taxon>
    </lineage>
</organism>
<comment type="caution">
    <text evidence="4">The sequence shown here is derived from an EMBL/GenBank/DDBJ whole genome shotgun (WGS) entry which is preliminary data.</text>
</comment>
<dbReference type="PANTHER" id="PTHR33359">
    <property type="entry name" value="MOLYBDOPTERIN SYNTHASE SULFUR CARRIER SUBUNIT"/>
    <property type="match status" value="1"/>
</dbReference>
<dbReference type="Pfam" id="PF02597">
    <property type="entry name" value="ThiS"/>
    <property type="match status" value="1"/>
</dbReference>
<dbReference type="InterPro" id="IPR044672">
    <property type="entry name" value="MOCS2A"/>
</dbReference>
<reference evidence="4 5" key="1">
    <citation type="submission" date="2019-04" db="EMBL/GenBank/DDBJ databases">
        <title>Chitiniphilus eburnea sp. nov., a novel chitinolytic bacterium isolated from aquaculture sludge.</title>
        <authorList>
            <person name="Sheng M."/>
        </authorList>
    </citation>
    <scope>NUCLEOTIDE SEQUENCE [LARGE SCALE GENOMIC DNA]</scope>
    <source>
        <strain evidence="4 5">HX-2-15</strain>
    </source>
</reference>